<proteinExistence type="inferred from homology"/>
<evidence type="ECO:0000313" key="3">
    <source>
        <dbReference type="EMBL" id="OXA51157.1"/>
    </source>
</evidence>
<dbReference type="Pfam" id="PF03803">
    <property type="entry name" value="Scramblase"/>
    <property type="match status" value="1"/>
</dbReference>
<protein>
    <submittedName>
        <fullName evidence="3">Phospholipid scramblase 1</fullName>
    </submittedName>
</protein>
<organism evidence="3 4">
    <name type="scientific">Folsomia candida</name>
    <name type="common">Springtail</name>
    <dbReference type="NCBI Taxonomy" id="158441"/>
    <lineage>
        <taxon>Eukaryota</taxon>
        <taxon>Metazoa</taxon>
        <taxon>Ecdysozoa</taxon>
        <taxon>Arthropoda</taxon>
        <taxon>Hexapoda</taxon>
        <taxon>Collembola</taxon>
        <taxon>Entomobryomorpha</taxon>
        <taxon>Isotomoidea</taxon>
        <taxon>Isotomidae</taxon>
        <taxon>Proisotominae</taxon>
        <taxon>Folsomia</taxon>
    </lineage>
</organism>
<evidence type="ECO:0000313" key="4">
    <source>
        <dbReference type="Proteomes" id="UP000198287"/>
    </source>
</evidence>
<dbReference type="AlphaFoldDB" id="A0A226E2F7"/>
<sequence>MTMIHPMADPIRPIMEQPEKDKDNLLLSPTSHHKPPRRGSQGRMARPEANWGIEESLRGVTHLFIKQSVMSAEFFVNALNKYEILNSNGQRVFLAAETTDFLTRLCYGGFQPFNISVYNSKPNVTLGPKNEKKSKSFLEVMNMHGVPGICTNPGHITVTDGTNPLGSIQQLQKYGSPLYSVRTTTGNEILQIRGPDIGRCCFGWRPLISSLEFEIIDPKDETMVGRIMKQWGGFARELFTKADIWGLKVPPDMDTSTKALLLATVFLIVRVFEFISNLITKSLISHKSIKCPVDLKSLLFVEHVFVKKVSSTFWMGCFRRRKNFKITDTRGSTLFSVIKFVENFSFCQSGKFPIRYNFYSEPDVRLILTLRGHPGVFGGGANLSTKLVQSHGKLHLGEIVQENRYCDPIFTLLNPEGFRTLSIQGPEDGNCWGVTKDAEFNLCQHHMDETETEKVVVIGKLRRNYKVKLSDFTKSTLDNMDIGTRCKWSVEFPKDLDPVLKAIVLSGLFLMQIKSTIMNEIEEFEIEMLHKPPKSFSRKSSRFSRIPRLIIGCPFGMEALYLSSTVYIKPYSGPHVIGNITPNNRFEVLNQEGKRIFMVTNHFTPKHELRLSNEPDVTGTRRKYYPVRMHVVNHLEDEVFQYYGVPGKMIKVGPDGEPSWGTVTRIWSNMFHFSFSDYARFDIVVERDQPGVRFDNMETTYIVEGQKTRSCCPSASTKKMYFGTFVYGVYEASKEDLETATCIKENEEDGDGPLATVMSSLVCSKLAITMPGVEFPPGLNVFHKAVILGVLFVDIIRHCGISNYRLHAHICYRSHPRPSLNADPHPPDPSGRNYQAGKSDNLDFLLLLTLSPFPTAGFQTTASVLTYVLMRTRTRQIPLVEITKPKKSYAVLKNEDTFAGDTACIQLCASHLTKSFLDNVRKKTVGHKFRNEIVDASVRGLAKLQEASTLNDVEIAMKDICTLFGKEKMSPEDVQHNLARIKSICLEEWVYGDVIVDDYAGPDEEEVNASRLLREKSPFYHTFQKIRRIEEKHVNEEAELNPFYNPAVLNVFENTYAPYVGIFARGVVQQTKNANFVQATNGSRMKFSCRKRRQTQN</sequence>
<dbReference type="OrthoDB" id="10693025at2759"/>
<evidence type="ECO:0000256" key="1">
    <source>
        <dbReference type="ARBA" id="ARBA00005350"/>
    </source>
</evidence>
<dbReference type="InterPro" id="IPR005552">
    <property type="entry name" value="Scramblase"/>
</dbReference>
<dbReference type="GO" id="GO:0005886">
    <property type="term" value="C:plasma membrane"/>
    <property type="evidence" value="ECO:0007669"/>
    <property type="project" value="TreeGrafter"/>
</dbReference>
<gene>
    <name evidence="3" type="ORF">Fcan01_13923</name>
</gene>
<dbReference type="PANTHER" id="PTHR23248:SF9">
    <property type="entry name" value="PHOSPHOLIPID SCRAMBLASE"/>
    <property type="match status" value="1"/>
</dbReference>
<dbReference type="EMBL" id="LNIX01000008">
    <property type="protein sequence ID" value="OXA51157.1"/>
    <property type="molecule type" value="Genomic_DNA"/>
</dbReference>
<dbReference type="GO" id="GO:0017128">
    <property type="term" value="F:phospholipid scramblase activity"/>
    <property type="evidence" value="ECO:0007669"/>
    <property type="project" value="InterPro"/>
</dbReference>
<reference evidence="3 4" key="1">
    <citation type="submission" date="2015-12" db="EMBL/GenBank/DDBJ databases">
        <title>The genome of Folsomia candida.</title>
        <authorList>
            <person name="Faddeeva A."/>
            <person name="Derks M.F."/>
            <person name="Anvar Y."/>
            <person name="Smit S."/>
            <person name="Van Straalen N."/>
            <person name="Roelofs D."/>
        </authorList>
    </citation>
    <scope>NUCLEOTIDE SEQUENCE [LARGE SCALE GENOMIC DNA]</scope>
    <source>
        <strain evidence="3 4">VU population</strain>
        <tissue evidence="3">Whole body</tissue>
    </source>
</reference>
<dbReference type="PANTHER" id="PTHR23248">
    <property type="entry name" value="PHOSPHOLIPID SCRAMBLASE-RELATED"/>
    <property type="match status" value="1"/>
</dbReference>
<accession>A0A226E2F7</accession>
<name>A0A226E2F7_FOLCA</name>
<dbReference type="Proteomes" id="UP000198287">
    <property type="component" value="Unassembled WGS sequence"/>
</dbReference>
<feature type="region of interest" description="Disordered" evidence="2">
    <location>
        <begin position="24"/>
        <end position="48"/>
    </location>
</feature>
<comment type="similarity">
    <text evidence="1">Belongs to the phospholipid scramblase family.</text>
</comment>
<evidence type="ECO:0000256" key="2">
    <source>
        <dbReference type="SAM" id="MobiDB-lite"/>
    </source>
</evidence>
<keyword evidence="4" id="KW-1185">Reference proteome</keyword>
<comment type="caution">
    <text evidence="3">The sequence shown here is derived from an EMBL/GenBank/DDBJ whole genome shotgun (WGS) entry which is preliminary data.</text>
</comment>